<feature type="compositionally biased region" description="Basic and acidic residues" evidence="2">
    <location>
        <begin position="56"/>
        <end position="65"/>
    </location>
</feature>
<accession>A0A834REB2</accession>
<feature type="region of interest" description="Disordered" evidence="2">
    <location>
        <begin position="1"/>
        <end position="71"/>
    </location>
</feature>
<evidence type="ECO:0000313" key="5">
    <source>
        <dbReference type="Proteomes" id="UP000070412"/>
    </source>
</evidence>
<evidence type="ECO:0000313" key="3">
    <source>
        <dbReference type="EMBL" id="KAF7495011.1"/>
    </source>
</evidence>
<proteinExistence type="predicted"/>
<organism evidence="3">
    <name type="scientific">Sarcoptes scabiei</name>
    <name type="common">Itch mite</name>
    <name type="synonym">Acarus scabiei</name>
    <dbReference type="NCBI Taxonomy" id="52283"/>
    <lineage>
        <taxon>Eukaryota</taxon>
        <taxon>Metazoa</taxon>
        <taxon>Ecdysozoa</taxon>
        <taxon>Arthropoda</taxon>
        <taxon>Chelicerata</taxon>
        <taxon>Arachnida</taxon>
        <taxon>Acari</taxon>
        <taxon>Acariformes</taxon>
        <taxon>Sarcoptiformes</taxon>
        <taxon>Astigmata</taxon>
        <taxon>Psoroptidia</taxon>
        <taxon>Sarcoptoidea</taxon>
        <taxon>Sarcoptidae</taxon>
        <taxon>Sarcoptinae</taxon>
        <taxon>Sarcoptes</taxon>
    </lineage>
</organism>
<dbReference type="Pfam" id="PF14645">
    <property type="entry name" value="Chibby"/>
    <property type="match status" value="1"/>
</dbReference>
<name>A0A834REB2_SARSC</name>
<dbReference type="OMA" id="EILMEMV"/>
<reference evidence="5" key="1">
    <citation type="journal article" date="2020" name="PLoS Negl. Trop. Dis.">
        <title>High-quality nuclear genome for Sarcoptes scabiei-A critical resource for a neglected parasite.</title>
        <authorList>
            <person name="Korhonen P.K."/>
            <person name="Gasser R.B."/>
            <person name="Ma G."/>
            <person name="Wang T."/>
            <person name="Stroehlein A.J."/>
            <person name="Young N.D."/>
            <person name="Ang C.S."/>
            <person name="Fernando D.D."/>
            <person name="Lu H.C."/>
            <person name="Taylor S."/>
            <person name="Reynolds S.L."/>
            <person name="Mofiz E."/>
            <person name="Najaraj S.H."/>
            <person name="Gowda H."/>
            <person name="Madugundu A."/>
            <person name="Renuse S."/>
            <person name="Holt D."/>
            <person name="Pandey A."/>
            <person name="Papenfuss A.T."/>
            <person name="Fischer K."/>
        </authorList>
    </citation>
    <scope>NUCLEOTIDE SEQUENCE [LARGE SCALE GENOMIC DNA]</scope>
</reference>
<dbReference type="Proteomes" id="UP000070412">
    <property type="component" value="Unassembled WGS sequence"/>
</dbReference>
<dbReference type="InterPro" id="IPR028118">
    <property type="entry name" value="Chibby_fam"/>
</dbReference>
<reference evidence="4" key="3">
    <citation type="submission" date="2022-06" db="UniProtKB">
        <authorList>
            <consortium name="EnsemblMetazoa"/>
        </authorList>
    </citation>
    <scope>IDENTIFICATION</scope>
</reference>
<keyword evidence="1" id="KW-0175">Coiled coil</keyword>
<dbReference type="AlphaFoldDB" id="A0A834REB2"/>
<dbReference type="EnsemblMetazoa" id="SSS_2993s_mrna">
    <property type="protein sequence ID" value="KAF7495011.1"/>
    <property type="gene ID" value="SSS_2993"/>
</dbReference>
<feature type="coiled-coil region" evidence="1">
    <location>
        <begin position="149"/>
        <end position="190"/>
    </location>
</feature>
<keyword evidence="5" id="KW-1185">Reference proteome</keyword>
<protein>
    <submittedName>
        <fullName evidence="3 4">Uncharacterized protein</fullName>
    </submittedName>
</protein>
<reference evidence="3" key="2">
    <citation type="submission" date="2020-01" db="EMBL/GenBank/DDBJ databases">
        <authorList>
            <person name="Korhonen P.K.K."/>
            <person name="Guangxu M.G."/>
            <person name="Wang T.W."/>
            <person name="Stroehlein A.J.S."/>
            <person name="Young N.D."/>
            <person name="Ang C.-S.A."/>
            <person name="Fernando D.W.F."/>
            <person name="Lu H.L."/>
            <person name="Taylor S.T."/>
            <person name="Ehtesham M.E.M."/>
            <person name="Najaraj S.H.N."/>
            <person name="Harsha G.H.G."/>
            <person name="Madugundu A.M."/>
            <person name="Renuse S.R."/>
            <person name="Holt D.H."/>
            <person name="Pandey A.P."/>
            <person name="Papenfuss A.P."/>
            <person name="Gasser R.B.G."/>
            <person name="Fischer K.F."/>
        </authorList>
    </citation>
    <scope>NUCLEOTIDE SEQUENCE</scope>
    <source>
        <strain evidence="3">SSS_KF_BRIS2020</strain>
    </source>
</reference>
<dbReference type="EMBL" id="WVUK01000050">
    <property type="protein sequence ID" value="KAF7495011.1"/>
    <property type="molecule type" value="Genomic_DNA"/>
</dbReference>
<evidence type="ECO:0000313" key="4">
    <source>
        <dbReference type="EnsemblMetazoa" id="KAF7495011.1"/>
    </source>
</evidence>
<sequence length="212" mass="25269">MPLFSSKFKFKKSSPRSRKNSIIQTKSLSDDESDRSSNDEYDNRIEQSEEEYPQQNRREKRDVLKSKRNFQRSSSSPMIFFKNEKLTRDIRKKSLSLINDQNDLILMIDTFRSFRFDRKKGVWLSLEQEKNQSNRIKSNSNQQTIVVNNEIYQQKLEENEKKISEMSAMIESLREKNRLLKLKIEILIEMVTETTAELNFKDDDHQKNGKES</sequence>
<feature type="compositionally biased region" description="Basic and acidic residues" evidence="2">
    <location>
        <begin position="34"/>
        <end position="47"/>
    </location>
</feature>
<evidence type="ECO:0000256" key="1">
    <source>
        <dbReference type="SAM" id="Coils"/>
    </source>
</evidence>
<gene>
    <name evidence="3" type="ORF">SSS_2993</name>
</gene>
<evidence type="ECO:0000256" key="2">
    <source>
        <dbReference type="SAM" id="MobiDB-lite"/>
    </source>
</evidence>
<feature type="compositionally biased region" description="Basic residues" evidence="2">
    <location>
        <begin position="8"/>
        <end position="19"/>
    </location>
</feature>